<dbReference type="GO" id="GO:0046983">
    <property type="term" value="F:protein dimerization activity"/>
    <property type="evidence" value="ECO:0007669"/>
    <property type="project" value="InterPro"/>
</dbReference>
<keyword evidence="11" id="KW-1185">Reference proteome</keyword>
<dbReference type="InterPro" id="IPR003656">
    <property type="entry name" value="Znf_BED"/>
</dbReference>
<evidence type="ECO:0000256" key="7">
    <source>
        <dbReference type="PROSITE-ProRule" id="PRU00027"/>
    </source>
</evidence>
<evidence type="ECO:0000256" key="5">
    <source>
        <dbReference type="ARBA" id="ARBA00023125"/>
    </source>
</evidence>
<evidence type="ECO:0000313" key="11">
    <source>
        <dbReference type="Proteomes" id="UP001408789"/>
    </source>
</evidence>
<dbReference type="PANTHER" id="PTHR32166">
    <property type="entry name" value="OSJNBA0013A04.12 PROTEIN"/>
    <property type="match status" value="1"/>
</dbReference>
<keyword evidence="6" id="KW-0539">Nucleus</keyword>
<dbReference type="PANTHER" id="PTHR32166:SF122">
    <property type="entry name" value="OS09G0499600 PROTEIN"/>
    <property type="match status" value="1"/>
</dbReference>
<dbReference type="Pfam" id="PF05699">
    <property type="entry name" value="Dimer_Tnp_hAT"/>
    <property type="match status" value="1"/>
</dbReference>
<comment type="subcellular location">
    <subcellularLocation>
        <location evidence="1">Nucleus</location>
    </subcellularLocation>
</comment>
<evidence type="ECO:0000256" key="3">
    <source>
        <dbReference type="ARBA" id="ARBA00022771"/>
    </source>
</evidence>
<evidence type="ECO:0000313" key="10">
    <source>
        <dbReference type="EMBL" id="KAK9053403.1"/>
    </source>
</evidence>
<evidence type="ECO:0000256" key="1">
    <source>
        <dbReference type="ARBA" id="ARBA00004123"/>
    </source>
</evidence>
<dbReference type="PROSITE" id="PS50808">
    <property type="entry name" value="ZF_BED"/>
    <property type="match status" value="1"/>
</dbReference>
<evidence type="ECO:0000256" key="2">
    <source>
        <dbReference type="ARBA" id="ARBA00022723"/>
    </source>
</evidence>
<name>A0AAP0CDP3_9ASTR</name>
<dbReference type="Pfam" id="PF04937">
    <property type="entry name" value="DUF659"/>
    <property type="match status" value="1"/>
</dbReference>
<dbReference type="GO" id="GO:0003677">
    <property type="term" value="F:DNA binding"/>
    <property type="evidence" value="ECO:0007669"/>
    <property type="project" value="UniProtKB-KW"/>
</dbReference>
<gene>
    <name evidence="10" type="ORF">SSX86_030037</name>
</gene>
<accession>A0AAP0CDP3</accession>
<reference evidence="10 11" key="1">
    <citation type="submission" date="2024-04" db="EMBL/GenBank/DDBJ databases">
        <title>The reference genome of an endangered Asteraceae, Deinandra increscens subsp. villosa, native to the Central Coast of California.</title>
        <authorList>
            <person name="Guilliams M."/>
            <person name="Hasenstab-Lehman K."/>
            <person name="Meyer R."/>
            <person name="Mcevoy S."/>
        </authorList>
    </citation>
    <scope>NUCLEOTIDE SEQUENCE [LARGE SCALE GENOMIC DNA]</scope>
    <source>
        <tissue evidence="10">Leaf</tissue>
    </source>
</reference>
<evidence type="ECO:0000256" key="4">
    <source>
        <dbReference type="ARBA" id="ARBA00022833"/>
    </source>
</evidence>
<feature type="region of interest" description="Disordered" evidence="8">
    <location>
        <begin position="530"/>
        <end position="614"/>
    </location>
</feature>
<dbReference type="Proteomes" id="UP001408789">
    <property type="component" value="Unassembled WGS sequence"/>
</dbReference>
<feature type="compositionally biased region" description="Low complexity" evidence="8">
    <location>
        <begin position="546"/>
        <end position="558"/>
    </location>
</feature>
<feature type="compositionally biased region" description="Gly residues" evidence="8">
    <location>
        <begin position="534"/>
        <end position="545"/>
    </location>
</feature>
<comment type="caution">
    <text evidence="10">The sequence shown here is derived from an EMBL/GenBank/DDBJ whole genome shotgun (WGS) entry which is preliminary data.</text>
</comment>
<sequence length="614" mass="69503">MSRKDPAWKYCVEEPTEGEKKGYKYVKCNFCSKVIKGGVSRMKNHLGCTHKDVSPYGEVPPEVKNEMLQYLKQTQNIKFAAQRNFEENVESGAYYNNSGGSVNQGASSRGVRGPMDRYMGSAGDGEEGSGPKEKMTPASVKEQRNQVLGNFGRGLKPPTMHELRTWILKEEVNTTTKMVEDIKETWKTTGVSLLSDGWSDMRNRSLINFLVNNEYGTVFLKTVDASDCIKDAQKIFELLDGVVEEIGEDIVVQVVTDNASNYKAAGSLLMEKRKGLYWTPCAAHCIDLMLEKIGELPQHKNALLKAKKVSNFIYNHQWVLSLARKMLKKDLLRPATTRFATAFLTIQSVYESKEALQQMFISSEWSTCAWAKRADGKEVKKIIMDERNFWPSVVYCIKTTMPLVEVLRLVDGEQKPAMGYIYGAMDEFRWWGEYGDDTPELKEFAMKVLGLTCSASACEHNWSTFNQVHTKRRNRLTAKRMNDLVYIMYNKELKQKFVKKRSLKEEEDPLLVESVLFDDEWLAEPDDEAAIEGGKTGGEGSGGTSEGSSVPRGESSSSGKRKAVQKKVQSKKKKPAQVNLIDEEDEFEEIEDETDEEGDYEEEDDSDEDPFYAV</sequence>
<dbReference type="InterPro" id="IPR008906">
    <property type="entry name" value="HATC_C_dom"/>
</dbReference>
<protein>
    <recommendedName>
        <fullName evidence="9">BED-type domain-containing protein</fullName>
    </recommendedName>
</protein>
<keyword evidence="2" id="KW-0479">Metal-binding</keyword>
<keyword evidence="5" id="KW-0238">DNA-binding</keyword>
<evidence type="ECO:0000259" key="9">
    <source>
        <dbReference type="PROSITE" id="PS50808"/>
    </source>
</evidence>
<dbReference type="SUPFAM" id="SSF53098">
    <property type="entry name" value="Ribonuclease H-like"/>
    <property type="match status" value="2"/>
</dbReference>
<evidence type="ECO:0000256" key="6">
    <source>
        <dbReference type="ARBA" id="ARBA00023242"/>
    </source>
</evidence>
<feature type="domain" description="BED-type" evidence="9">
    <location>
        <begin position="2"/>
        <end position="63"/>
    </location>
</feature>
<dbReference type="GO" id="GO:0008270">
    <property type="term" value="F:zinc ion binding"/>
    <property type="evidence" value="ECO:0007669"/>
    <property type="project" value="UniProtKB-KW"/>
</dbReference>
<dbReference type="GO" id="GO:0005634">
    <property type="term" value="C:nucleus"/>
    <property type="evidence" value="ECO:0007669"/>
    <property type="project" value="UniProtKB-SubCell"/>
</dbReference>
<organism evidence="10 11">
    <name type="scientific">Deinandra increscens subsp. villosa</name>
    <dbReference type="NCBI Taxonomy" id="3103831"/>
    <lineage>
        <taxon>Eukaryota</taxon>
        <taxon>Viridiplantae</taxon>
        <taxon>Streptophyta</taxon>
        <taxon>Embryophyta</taxon>
        <taxon>Tracheophyta</taxon>
        <taxon>Spermatophyta</taxon>
        <taxon>Magnoliopsida</taxon>
        <taxon>eudicotyledons</taxon>
        <taxon>Gunneridae</taxon>
        <taxon>Pentapetalae</taxon>
        <taxon>asterids</taxon>
        <taxon>campanulids</taxon>
        <taxon>Asterales</taxon>
        <taxon>Asteraceae</taxon>
        <taxon>Asteroideae</taxon>
        <taxon>Heliantheae alliance</taxon>
        <taxon>Madieae</taxon>
        <taxon>Madiinae</taxon>
        <taxon>Deinandra</taxon>
    </lineage>
</organism>
<feature type="region of interest" description="Disordered" evidence="8">
    <location>
        <begin position="100"/>
        <end position="140"/>
    </location>
</feature>
<evidence type="ECO:0000256" key="8">
    <source>
        <dbReference type="SAM" id="MobiDB-lite"/>
    </source>
</evidence>
<feature type="compositionally biased region" description="Acidic residues" evidence="8">
    <location>
        <begin position="581"/>
        <end position="614"/>
    </location>
</feature>
<keyword evidence="4" id="KW-0862">Zinc</keyword>
<feature type="compositionally biased region" description="Basic residues" evidence="8">
    <location>
        <begin position="559"/>
        <end position="575"/>
    </location>
</feature>
<proteinExistence type="predicted"/>
<dbReference type="EMBL" id="JBCNJP010000027">
    <property type="protein sequence ID" value="KAK9053403.1"/>
    <property type="molecule type" value="Genomic_DNA"/>
</dbReference>
<keyword evidence="3 7" id="KW-0863">Zinc-finger</keyword>
<dbReference type="AlphaFoldDB" id="A0AAP0CDP3"/>
<dbReference type="InterPro" id="IPR007021">
    <property type="entry name" value="DUF659"/>
</dbReference>
<dbReference type="InterPro" id="IPR012337">
    <property type="entry name" value="RNaseH-like_sf"/>
</dbReference>
<dbReference type="Pfam" id="PF02892">
    <property type="entry name" value="zf-BED"/>
    <property type="match status" value="1"/>
</dbReference>